<dbReference type="GO" id="GO:0004518">
    <property type="term" value="F:nuclease activity"/>
    <property type="evidence" value="ECO:0007669"/>
    <property type="project" value="InterPro"/>
</dbReference>
<dbReference type="Gene3D" id="3.10.690.10">
    <property type="entry name" value="Bifunctional nuclease domain"/>
    <property type="match status" value="1"/>
</dbReference>
<feature type="domain" description="BFN" evidence="1">
    <location>
        <begin position="12"/>
        <end position="139"/>
    </location>
</feature>
<evidence type="ECO:0000259" key="1">
    <source>
        <dbReference type="PROSITE" id="PS51658"/>
    </source>
</evidence>
<dbReference type="SUPFAM" id="SSF103256">
    <property type="entry name" value="Hypothetical protein TM0160"/>
    <property type="match status" value="1"/>
</dbReference>
<protein>
    <recommendedName>
        <fullName evidence="1">BFN domain-containing protein</fullName>
    </recommendedName>
</protein>
<dbReference type="EMBL" id="FRAP01000010">
    <property type="protein sequence ID" value="SHK68947.1"/>
    <property type="molecule type" value="Genomic_DNA"/>
</dbReference>
<dbReference type="InterPro" id="IPR003729">
    <property type="entry name" value="Bi_nuclease_dom"/>
</dbReference>
<proteinExistence type="predicted"/>
<organism evidence="2 3">
    <name type="scientific">Pseudonocardia thermophila</name>
    <dbReference type="NCBI Taxonomy" id="1848"/>
    <lineage>
        <taxon>Bacteria</taxon>
        <taxon>Bacillati</taxon>
        <taxon>Actinomycetota</taxon>
        <taxon>Actinomycetes</taxon>
        <taxon>Pseudonocardiales</taxon>
        <taxon>Pseudonocardiaceae</taxon>
        <taxon>Pseudonocardia</taxon>
    </lineage>
</organism>
<evidence type="ECO:0000313" key="2">
    <source>
        <dbReference type="EMBL" id="SHK68947.1"/>
    </source>
</evidence>
<accession>A0A1M6UIE6</accession>
<reference evidence="2 3" key="1">
    <citation type="submission" date="2016-11" db="EMBL/GenBank/DDBJ databases">
        <authorList>
            <person name="Jaros S."/>
            <person name="Januszkiewicz K."/>
            <person name="Wedrychowicz H."/>
        </authorList>
    </citation>
    <scope>NUCLEOTIDE SEQUENCE [LARGE SCALE GENOMIC DNA]</scope>
    <source>
        <strain evidence="2 3">DSM 43832</strain>
    </source>
</reference>
<dbReference type="PROSITE" id="PS51658">
    <property type="entry name" value="BFN"/>
    <property type="match status" value="1"/>
</dbReference>
<name>A0A1M6UIE6_PSETH</name>
<dbReference type="InterPro" id="IPR036104">
    <property type="entry name" value="BFN_sf"/>
</dbReference>
<dbReference type="Proteomes" id="UP000184363">
    <property type="component" value="Unassembled WGS sequence"/>
</dbReference>
<dbReference type="AlphaFoldDB" id="A0A1M6UIE6"/>
<dbReference type="STRING" id="1848.SAMN05443637_11092"/>
<keyword evidence="3" id="KW-1185">Reference proteome</keyword>
<sequence>MRYVTPGKNRRMRDMRTLRLVMHARTRQPMLLLGEREGDRCVPVFLRGPQATVIAEGQRHEGDPMLPMDVLVPVVTGLGHTLDAVEFTALTDGVFVAVLVFDGDTRIEVLASDALAVAVREGLPIRMAEQILDEVGQPISELFPEGAQAPPEKQIDAFREFLDDVTPDDFRKP</sequence>
<gene>
    <name evidence="2" type="ORF">SAMN05443637_11092</name>
</gene>
<dbReference type="Pfam" id="PF02577">
    <property type="entry name" value="BFN_dom"/>
    <property type="match status" value="1"/>
</dbReference>
<evidence type="ECO:0000313" key="3">
    <source>
        <dbReference type="Proteomes" id="UP000184363"/>
    </source>
</evidence>